<keyword evidence="2" id="KW-1185">Reference proteome</keyword>
<reference evidence="1 2" key="1">
    <citation type="submission" date="2017-11" db="EMBL/GenBank/DDBJ databases">
        <title>De-novo sequencing of pomegranate (Punica granatum L.) genome.</title>
        <authorList>
            <person name="Akparov Z."/>
            <person name="Amiraslanov A."/>
            <person name="Hajiyeva S."/>
            <person name="Abbasov M."/>
            <person name="Kaur K."/>
            <person name="Hamwieh A."/>
            <person name="Solovyev V."/>
            <person name="Salamov A."/>
            <person name="Braich B."/>
            <person name="Kosarev P."/>
            <person name="Mahmoud A."/>
            <person name="Hajiyev E."/>
            <person name="Babayeva S."/>
            <person name="Izzatullayeva V."/>
            <person name="Mammadov A."/>
            <person name="Mammadov A."/>
            <person name="Sharifova S."/>
            <person name="Ojaghi J."/>
            <person name="Eynullazada K."/>
            <person name="Bayramov B."/>
            <person name="Abdulazimova A."/>
            <person name="Shahmuradov I."/>
        </authorList>
    </citation>
    <scope>NUCLEOTIDE SEQUENCE [LARGE SCALE GENOMIC DNA]</scope>
    <source>
        <strain evidence="2">cv. AG2017</strain>
        <tissue evidence="1">Leaf</tissue>
    </source>
</reference>
<dbReference type="AlphaFoldDB" id="A0A2I0HUE1"/>
<accession>A0A2I0HUE1</accession>
<name>A0A2I0HUE1_PUNGR</name>
<evidence type="ECO:0000313" key="2">
    <source>
        <dbReference type="Proteomes" id="UP000233551"/>
    </source>
</evidence>
<proteinExistence type="predicted"/>
<comment type="caution">
    <text evidence="1">The sequence shown here is derived from an EMBL/GenBank/DDBJ whole genome shotgun (WGS) entry which is preliminary data.</text>
</comment>
<sequence length="128" mass="13897">MGCPGEMGRRCLHWSLVGDCRGEEPLGPVSLGDGSQLLEEKAACCTRWVRGDGLPCRPFCSSVRRMGHYGRRGCGLLCSSGEKARWDIDVLIPLVQPLSIFFPALALEFGGPSSEPRGCICVGFKPWV</sequence>
<organism evidence="1 2">
    <name type="scientific">Punica granatum</name>
    <name type="common">Pomegranate</name>
    <dbReference type="NCBI Taxonomy" id="22663"/>
    <lineage>
        <taxon>Eukaryota</taxon>
        <taxon>Viridiplantae</taxon>
        <taxon>Streptophyta</taxon>
        <taxon>Embryophyta</taxon>
        <taxon>Tracheophyta</taxon>
        <taxon>Spermatophyta</taxon>
        <taxon>Magnoliopsida</taxon>
        <taxon>eudicotyledons</taxon>
        <taxon>Gunneridae</taxon>
        <taxon>Pentapetalae</taxon>
        <taxon>rosids</taxon>
        <taxon>malvids</taxon>
        <taxon>Myrtales</taxon>
        <taxon>Lythraceae</taxon>
        <taxon>Punica</taxon>
    </lineage>
</organism>
<dbReference type="Proteomes" id="UP000233551">
    <property type="component" value="Unassembled WGS sequence"/>
</dbReference>
<gene>
    <name evidence="1" type="ORF">CRG98_044399</name>
</gene>
<dbReference type="EMBL" id="PGOL01005437">
    <property type="protein sequence ID" value="PKI35233.1"/>
    <property type="molecule type" value="Genomic_DNA"/>
</dbReference>
<protein>
    <submittedName>
        <fullName evidence="1">Uncharacterized protein</fullName>
    </submittedName>
</protein>
<evidence type="ECO:0000313" key="1">
    <source>
        <dbReference type="EMBL" id="PKI35233.1"/>
    </source>
</evidence>